<gene>
    <name evidence="2" type="ORF">EOI86_08990</name>
</gene>
<dbReference type="Proteomes" id="UP000287447">
    <property type="component" value="Unassembled WGS sequence"/>
</dbReference>
<proteinExistence type="predicted"/>
<dbReference type="CDD" id="cd00093">
    <property type="entry name" value="HTH_XRE"/>
    <property type="match status" value="1"/>
</dbReference>
<dbReference type="GO" id="GO:0003677">
    <property type="term" value="F:DNA binding"/>
    <property type="evidence" value="ECO:0007669"/>
    <property type="project" value="InterPro"/>
</dbReference>
<dbReference type="SUPFAM" id="SSF47413">
    <property type="entry name" value="lambda repressor-like DNA-binding domains"/>
    <property type="match status" value="1"/>
</dbReference>
<evidence type="ECO:0000313" key="2">
    <source>
        <dbReference type="EMBL" id="RVU39358.1"/>
    </source>
</evidence>
<dbReference type="Pfam" id="PF01381">
    <property type="entry name" value="HTH_3"/>
    <property type="match status" value="1"/>
</dbReference>
<protein>
    <submittedName>
        <fullName evidence="2">XRE family transcriptional regulator</fullName>
    </submittedName>
</protein>
<dbReference type="OrthoDB" id="4419620at2"/>
<dbReference type="Gene3D" id="1.10.260.40">
    <property type="entry name" value="lambda repressor-like DNA-binding domains"/>
    <property type="match status" value="1"/>
</dbReference>
<reference evidence="3" key="1">
    <citation type="submission" date="2019-01" db="EMBL/GenBank/DDBJ databases">
        <title>Gri0909 isolated from a small marine red alga.</title>
        <authorList>
            <person name="Kim J."/>
            <person name="Jeong S.E."/>
            <person name="Jeon C.O."/>
        </authorList>
    </citation>
    <scope>NUCLEOTIDE SEQUENCE [LARGE SCALE GENOMIC DNA]</scope>
    <source>
        <strain evidence="3">Gri0909</strain>
    </source>
</reference>
<evidence type="ECO:0000259" key="1">
    <source>
        <dbReference type="PROSITE" id="PS50943"/>
    </source>
</evidence>
<dbReference type="AlphaFoldDB" id="A0A3S3US87"/>
<keyword evidence="3" id="KW-1185">Reference proteome</keyword>
<accession>A0A3S3US87</accession>
<organism evidence="2 3">
    <name type="scientific">Hwanghaeella grinnelliae</name>
    <dbReference type="NCBI Taxonomy" id="2500179"/>
    <lineage>
        <taxon>Bacteria</taxon>
        <taxon>Pseudomonadati</taxon>
        <taxon>Pseudomonadota</taxon>
        <taxon>Alphaproteobacteria</taxon>
        <taxon>Rhodospirillales</taxon>
        <taxon>Rhodospirillaceae</taxon>
        <taxon>Hwanghaeella</taxon>
    </lineage>
</organism>
<dbReference type="EMBL" id="SADE01000001">
    <property type="protein sequence ID" value="RVU39358.1"/>
    <property type="molecule type" value="Genomic_DNA"/>
</dbReference>
<evidence type="ECO:0000313" key="3">
    <source>
        <dbReference type="Proteomes" id="UP000287447"/>
    </source>
</evidence>
<dbReference type="InterPro" id="IPR010982">
    <property type="entry name" value="Lambda_DNA-bd_dom_sf"/>
</dbReference>
<name>A0A3S3US87_9PROT</name>
<dbReference type="SMART" id="SM00530">
    <property type="entry name" value="HTH_XRE"/>
    <property type="match status" value="1"/>
</dbReference>
<dbReference type="InterPro" id="IPR001387">
    <property type="entry name" value="Cro/C1-type_HTH"/>
</dbReference>
<feature type="domain" description="HTH cro/C1-type" evidence="1">
    <location>
        <begin position="7"/>
        <end position="61"/>
    </location>
</feature>
<dbReference type="RefSeq" id="WP_127764729.1">
    <property type="nucleotide sequence ID" value="NZ_SADE01000001.1"/>
</dbReference>
<dbReference type="PROSITE" id="PS50943">
    <property type="entry name" value="HTH_CROC1"/>
    <property type="match status" value="1"/>
</dbReference>
<comment type="caution">
    <text evidence="2">The sequence shown here is derived from an EMBL/GenBank/DDBJ whole genome shotgun (WGS) entry which is preliminary data.</text>
</comment>
<sequence length="242" mass="26194">MITAAQIRAGRALLNVKQSELAKAAGVSLATLNNIERGVGDPRSSTLQAIERALKAAGVEVDEDGIHETVTLVKYARPNALDTYFGSQCVLECLSPKALMKVEQITAYVRHGGAGEPDDARARVCFLIGGSGRSLLFDQVEFTTATSPRLAEVAGILLAATIRLRDSLYFIDRVTEDTTALSLDEAIQLLHAYPARKLDTPRDFFSILGNWEEKFARYADKEGHPLRDLMGLYGPASAGIDG</sequence>